<sequence>MARTLSLSFTSSYNQAHNINQTNHFKSHKPLFLSLNQTNPFVNFPKSSHYNLILTCSTSQHSSSPTLLTPLQTGTFLSNQDVEKLQSLQDFSYFQELESGSMWVRVMRDDELDMTVGLLAESFVESMVMPKGYVKLLGILVKQYLVERRSLMPHTATLLGFYKGKDDEGEGELAGTVEISFNKKGANASPPSPTPPRDSPYICNMTVKKSLRRRGIGWHLLKASEELICRMTFSRNIYLHCRMIDVAPFNMYTRAGYTVRETDSIFILLTLQRRKHLMCKQINVSTSYSEMDVSEPSEDL</sequence>
<evidence type="ECO:0000313" key="2">
    <source>
        <dbReference type="EMBL" id="WOH08335.1"/>
    </source>
</evidence>
<organism evidence="2 3">
    <name type="scientific">Daucus carota subsp. sativus</name>
    <name type="common">Carrot</name>
    <dbReference type="NCBI Taxonomy" id="79200"/>
    <lineage>
        <taxon>Eukaryota</taxon>
        <taxon>Viridiplantae</taxon>
        <taxon>Streptophyta</taxon>
        <taxon>Embryophyta</taxon>
        <taxon>Tracheophyta</taxon>
        <taxon>Spermatophyta</taxon>
        <taxon>Magnoliopsida</taxon>
        <taxon>eudicotyledons</taxon>
        <taxon>Gunneridae</taxon>
        <taxon>Pentapetalae</taxon>
        <taxon>asterids</taxon>
        <taxon>campanulids</taxon>
        <taxon>Apiales</taxon>
        <taxon>Apiaceae</taxon>
        <taxon>Apioideae</taxon>
        <taxon>Scandiceae</taxon>
        <taxon>Daucinae</taxon>
        <taxon>Daucus</taxon>
        <taxon>Daucus sect. Daucus</taxon>
    </lineage>
</organism>
<name>A0AAF0XIC4_DAUCS</name>
<dbReference type="KEGG" id="dcr:108196338"/>
<dbReference type="AlphaFoldDB" id="A0AAF0XIC4"/>
<reference evidence="2" key="2">
    <citation type="submission" date="2022-03" db="EMBL/GenBank/DDBJ databases">
        <title>Draft title - Genomic analysis of global carrot germplasm unveils the trajectory of domestication and the origin of high carotenoid orange carrot.</title>
        <authorList>
            <person name="Iorizzo M."/>
            <person name="Ellison S."/>
            <person name="Senalik D."/>
            <person name="Macko-Podgorni A."/>
            <person name="Grzebelus D."/>
            <person name="Bostan H."/>
            <person name="Rolling W."/>
            <person name="Curaba J."/>
            <person name="Simon P."/>
        </authorList>
    </citation>
    <scope>NUCLEOTIDE SEQUENCE</scope>
    <source>
        <tissue evidence="2">Leaf</tissue>
    </source>
</reference>
<dbReference type="Proteomes" id="UP000077755">
    <property type="component" value="Chromosome 7"/>
</dbReference>
<dbReference type="EMBL" id="CP093349">
    <property type="protein sequence ID" value="WOH08335.1"/>
    <property type="molecule type" value="Genomic_DNA"/>
</dbReference>
<dbReference type="InterPro" id="IPR016181">
    <property type="entry name" value="Acyl_CoA_acyltransferase"/>
</dbReference>
<evidence type="ECO:0000259" key="1">
    <source>
        <dbReference type="PROSITE" id="PS51186"/>
    </source>
</evidence>
<dbReference type="PROSITE" id="PS51186">
    <property type="entry name" value="GNAT"/>
    <property type="match status" value="1"/>
</dbReference>
<reference evidence="2" key="1">
    <citation type="journal article" date="2016" name="Nat. Genet.">
        <title>A high-quality carrot genome assembly provides new insights into carotenoid accumulation and asterid genome evolution.</title>
        <authorList>
            <person name="Iorizzo M."/>
            <person name="Ellison S."/>
            <person name="Senalik D."/>
            <person name="Zeng P."/>
            <person name="Satapoomin P."/>
            <person name="Huang J."/>
            <person name="Bowman M."/>
            <person name="Iovene M."/>
            <person name="Sanseverino W."/>
            <person name="Cavagnaro P."/>
            <person name="Yildiz M."/>
            <person name="Macko-Podgorni A."/>
            <person name="Moranska E."/>
            <person name="Grzebelus E."/>
            <person name="Grzebelus D."/>
            <person name="Ashrafi H."/>
            <person name="Zheng Z."/>
            <person name="Cheng S."/>
            <person name="Spooner D."/>
            <person name="Van Deynze A."/>
            <person name="Simon P."/>
        </authorList>
    </citation>
    <scope>NUCLEOTIDE SEQUENCE</scope>
    <source>
        <tissue evidence="2">Leaf</tissue>
    </source>
</reference>
<dbReference type="PANTHER" id="PTHR47489:SF2">
    <property type="entry name" value="GCN5-RELATED N-ACETYLTRANSFERASE 5, CHLOROPLASTIC"/>
    <property type="match status" value="1"/>
</dbReference>
<dbReference type="Pfam" id="PF00583">
    <property type="entry name" value="Acetyltransf_1"/>
    <property type="match status" value="1"/>
</dbReference>
<dbReference type="InterPro" id="IPR000182">
    <property type="entry name" value="GNAT_dom"/>
</dbReference>
<feature type="domain" description="N-acetyltransferase" evidence="1">
    <location>
        <begin position="102"/>
        <end position="274"/>
    </location>
</feature>
<dbReference type="Gene3D" id="3.40.630.30">
    <property type="match status" value="1"/>
</dbReference>
<evidence type="ECO:0000313" key="3">
    <source>
        <dbReference type="Proteomes" id="UP000077755"/>
    </source>
</evidence>
<dbReference type="SUPFAM" id="SSF55729">
    <property type="entry name" value="Acyl-CoA N-acyltransferases (Nat)"/>
    <property type="match status" value="1"/>
</dbReference>
<dbReference type="GO" id="GO:0016747">
    <property type="term" value="F:acyltransferase activity, transferring groups other than amino-acyl groups"/>
    <property type="evidence" value="ECO:0007669"/>
    <property type="project" value="InterPro"/>
</dbReference>
<keyword evidence="3" id="KW-1185">Reference proteome</keyword>
<accession>A0AAF0XIC4</accession>
<protein>
    <recommendedName>
        <fullName evidence="1">N-acetyltransferase domain-containing protein</fullName>
    </recommendedName>
</protein>
<dbReference type="CDD" id="cd04301">
    <property type="entry name" value="NAT_SF"/>
    <property type="match status" value="1"/>
</dbReference>
<proteinExistence type="predicted"/>
<dbReference type="PANTHER" id="PTHR47489">
    <property type="entry name" value="ACYL-COA N-ACYLTRANSFERASES (NAT) SUPERFAMILY PROTEIN"/>
    <property type="match status" value="1"/>
</dbReference>
<gene>
    <name evidence="2" type="ORF">DCAR_0727773</name>
</gene>